<dbReference type="SUPFAM" id="SSF81301">
    <property type="entry name" value="Nucleotidyltransferase"/>
    <property type="match status" value="1"/>
</dbReference>
<dbReference type="Proteomes" id="UP000002220">
    <property type="component" value="Chromosome"/>
</dbReference>
<evidence type="ECO:0000313" key="2">
    <source>
        <dbReference type="Proteomes" id="UP000002220"/>
    </source>
</evidence>
<dbReference type="InterPro" id="IPR043519">
    <property type="entry name" value="NT_sf"/>
</dbReference>
<evidence type="ECO:0000313" key="1">
    <source>
        <dbReference type="EMBL" id="ADG67053.1"/>
    </source>
</evidence>
<dbReference type="Gene3D" id="3.30.460.40">
    <property type="match status" value="1"/>
</dbReference>
<reference evidence="1 2" key="1">
    <citation type="journal article" date="2010" name="Stand. Genomic Sci.">
        <title>Complete genome sequence of Planctomyces limnophilus type strain (Mu 290).</title>
        <authorList>
            <person name="Labutti K."/>
            <person name="Sikorski J."/>
            <person name="Schneider S."/>
            <person name="Nolan M."/>
            <person name="Lucas S."/>
            <person name="Glavina Del Rio T."/>
            <person name="Tice H."/>
            <person name="Cheng J.F."/>
            <person name="Goodwin L."/>
            <person name="Pitluck S."/>
            <person name="Liolios K."/>
            <person name="Ivanova N."/>
            <person name="Mavromatis K."/>
            <person name="Mikhailova N."/>
            <person name="Pati A."/>
            <person name="Chen A."/>
            <person name="Palaniappan K."/>
            <person name="Land M."/>
            <person name="Hauser L."/>
            <person name="Chang Y.J."/>
            <person name="Jeffries C.D."/>
            <person name="Tindall B.J."/>
            <person name="Rohde M."/>
            <person name="Goker M."/>
            <person name="Woyke T."/>
            <person name="Bristow J."/>
            <person name="Eisen J.A."/>
            <person name="Markowitz V."/>
            <person name="Hugenholtz P."/>
            <person name="Kyrpides N.C."/>
            <person name="Klenk H.P."/>
            <person name="Lapidus A."/>
        </authorList>
    </citation>
    <scope>NUCLEOTIDE SEQUENCE [LARGE SCALE GENOMIC DNA]</scope>
    <source>
        <strain evidence="2">ATCC 43296 / DSM 3776 / IFAM 1008 / 290</strain>
    </source>
</reference>
<sequence length="195" mass="22264">MSPADLTPFQLLQKTANCFERLGVPYRVVGSMASMAYSEARFTNDIDFLVDLQESHIAELDQEFPSPDFYLSTTAVAEAIRTRHQFNIIHVPSGLKLDIIQRKETPFSQLDISLGQRLSNPGFYDAWFGSPENIILMKLRYYQEGGSEKHLRDIASILLIQKDAIDRDYLTQWAETLGVTTEWKLVLQRIHEAAP</sequence>
<dbReference type="KEGG" id="plm:Plim_1218"/>
<dbReference type="STRING" id="521674.Plim_1218"/>
<gene>
    <name evidence="1" type="ordered locus">Plim_1218</name>
</gene>
<keyword evidence="2" id="KW-1185">Reference proteome</keyword>
<protein>
    <recommendedName>
        <fullName evidence="3">Nucleotidyltransferase family protein</fullName>
    </recommendedName>
</protein>
<proteinExistence type="predicted"/>
<dbReference type="HOGENOM" id="CLU_118457_0_0_0"/>
<dbReference type="AlphaFoldDB" id="D5SUK1"/>
<dbReference type="OrthoDB" id="1551055at2"/>
<dbReference type="eggNOG" id="ENOG502Z98B">
    <property type="taxonomic scope" value="Bacteria"/>
</dbReference>
<evidence type="ECO:0008006" key="3">
    <source>
        <dbReference type="Google" id="ProtNLM"/>
    </source>
</evidence>
<dbReference type="RefSeq" id="WP_013109484.1">
    <property type="nucleotide sequence ID" value="NC_014148.1"/>
</dbReference>
<dbReference type="EMBL" id="CP001744">
    <property type="protein sequence ID" value="ADG67053.1"/>
    <property type="molecule type" value="Genomic_DNA"/>
</dbReference>
<accession>D5SUK1</accession>
<organism evidence="1 2">
    <name type="scientific">Planctopirus limnophila (strain ATCC 43296 / DSM 3776 / IFAM 1008 / Mu 290)</name>
    <name type="common">Planctomyces limnophilus</name>
    <dbReference type="NCBI Taxonomy" id="521674"/>
    <lineage>
        <taxon>Bacteria</taxon>
        <taxon>Pseudomonadati</taxon>
        <taxon>Planctomycetota</taxon>
        <taxon>Planctomycetia</taxon>
        <taxon>Planctomycetales</taxon>
        <taxon>Planctomycetaceae</taxon>
        <taxon>Planctopirus</taxon>
    </lineage>
</organism>
<name>D5SUK1_PLAL2</name>